<reference evidence="4" key="1">
    <citation type="journal article" date="2019" name="Int. J. Syst. Evol. Microbiol.">
        <title>The Global Catalogue of Microorganisms (GCM) 10K type strain sequencing project: providing services to taxonomists for standard genome sequencing and annotation.</title>
        <authorList>
            <consortium name="The Broad Institute Genomics Platform"/>
            <consortium name="The Broad Institute Genome Sequencing Center for Infectious Disease"/>
            <person name="Wu L."/>
            <person name="Ma J."/>
        </authorList>
    </citation>
    <scope>NUCLEOTIDE SEQUENCE [LARGE SCALE GENOMIC DNA]</scope>
    <source>
        <strain evidence="4">CGMCC 4.7177</strain>
    </source>
</reference>
<protein>
    <submittedName>
        <fullName evidence="3">Two-component system regulatory protein YycI</fullName>
    </submittedName>
</protein>
<dbReference type="RefSeq" id="WP_381537626.1">
    <property type="nucleotide sequence ID" value="NZ_JBHUGI010000025.1"/>
</dbReference>
<gene>
    <name evidence="3" type="ORF">ACFSFY_09780</name>
</gene>
<dbReference type="InterPro" id="IPR018604">
    <property type="entry name" value="YycI-like"/>
</dbReference>
<evidence type="ECO:0000313" key="4">
    <source>
        <dbReference type="Proteomes" id="UP001597218"/>
    </source>
</evidence>
<sequence>MDWNKTKTIFIVVFSILNVFLYSLYVTQRSETLNVKIQGNVSIEDSLRFDNITYGELPKNNEDSYFVSAEIAVFSEEGLASLQNQAIEVEDGTHLYSTIKKPISLNDSSGEIDFNSFLYDYVLHGEQYVLWKRNDKERKATFFQHVSGQPIYFNQNAMLTLYWNESDEVIRYEQRMFGEFVSFNRKKDVLPPLQAINTLNTRNYLKPDSKVLSMKLGYSTLAQLTKTQVFAPTWYIQVELSSGELEDFFINANDGKIIEFQSEKVEHKEE</sequence>
<evidence type="ECO:0000256" key="1">
    <source>
        <dbReference type="SAM" id="Phobius"/>
    </source>
</evidence>
<dbReference type="Gene3D" id="2.40.128.690">
    <property type="entry name" value="YycH protein, domain 3-like"/>
    <property type="match status" value="1"/>
</dbReference>
<proteinExistence type="predicted"/>
<keyword evidence="1" id="KW-1133">Transmembrane helix</keyword>
<keyword evidence="1" id="KW-0472">Membrane</keyword>
<feature type="transmembrane region" description="Helical" evidence="1">
    <location>
        <begin position="6"/>
        <end position="26"/>
    </location>
</feature>
<organism evidence="3 4">
    <name type="scientific">Sporosarcina siberiensis</name>
    <dbReference type="NCBI Taxonomy" id="1365606"/>
    <lineage>
        <taxon>Bacteria</taxon>
        <taxon>Bacillati</taxon>
        <taxon>Bacillota</taxon>
        <taxon>Bacilli</taxon>
        <taxon>Bacillales</taxon>
        <taxon>Caryophanaceae</taxon>
        <taxon>Sporosarcina</taxon>
    </lineage>
</organism>
<name>A0ABW4SH60_9BACL</name>
<keyword evidence="4" id="KW-1185">Reference proteome</keyword>
<dbReference type="Pfam" id="PF09648">
    <property type="entry name" value="YycI"/>
    <property type="match status" value="1"/>
</dbReference>
<keyword evidence="1" id="KW-0812">Transmembrane</keyword>
<dbReference type="EMBL" id="JBHUGI010000025">
    <property type="protein sequence ID" value="MFD1928350.1"/>
    <property type="molecule type" value="Genomic_DNA"/>
</dbReference>
<comment type="caution">
    <text evidence="3">The sequence shown here is derived from an EMBL/GenBank/DDBJ whole genome shotgun (WGS) entry which is preliminary data.</text>
</comment>
<accession>A0ABW4SH60</accession>
<evidence type="ECO:0000313" key="3">
    <source>
        <dbReference type="EMBL" id="MFD1928350.1"/>
    </source>
</evidence>
<feature type="domain" description="Regulatory protein YycH-like" evidence="2">
    <location>
        <begin position="38"/>
        <end position="252"/>
    </location>
</feature>
<evidence type="ECO:0000259" key="2">
    <source>
        <dbReference type="Pfam" id="PF09648"/>
    </source>
</evidence>
<dbReference type="Proteomes" id="UP001597218">
    <property type="component" value="Unassembled WGS sequence"/>
</dbReference>